<gene>
    <name evidence="1" type="ORF">S01H1_72746</name>
</gene>
<organism evidence="1">
    <name type="scientific">marine sediment metagenome</name>
    <dbReference type="NCBI Taxonomy" id="412755"/>
    <lineage>
        <taxon>unclassified sequences</taxon>
        <taxon>metagenomes</taxon>
        <taxon>ecological metagenomes</taxon>
    </lineage>
</organism>
<sequence>MQIGDVIRWNKYPYSQYNNIIKPRWFVYIGRTDIFSIPIQYYFVTTTRQKTRIISPKDGCSLLTNKFSFFTSNCYIDFEERPHTIIKSIVEKNPDIEKVGELDEKTLKEIYNGIRKSSRYSFQARLDIYNSFERDGITDLEKPVFKRSGTKLRKKKKSN</sequence>
<accession>X0XQR9</accession>
<name>X0XQR9_9ZZZZ</name>
<evidence type="ECO:0000313" key="1">
    <source>
        <dbReference type="EMBL" id="GAG37692.1"/>
    </source>
</evidence>
<proteinExistence type="predicted"/>
<dbReference type="AlphaFoldDB" id="X0XQR9"/>
<reference evidence="1" key="1">
    <citation type="journal article" date="2014" name="Front. Microbiol.">
        <title>High frequency of phylogenetically diverse reductive dehalogenase-homologous genes in deep subseafloor sedimentary metagenomes.</title>
        <authorList>
            <person name="Kawai M."/>
            <person name="Futagami T."/>
            <person name="Toyoda A."/>
            <person name="Takaki Y."/>
            <person name="Nishi S."/>
            <person name="Hori S."/>
            <person name="Arai W."/>
            <person name="Tsubouchi T."/>
            <person name="Morono Y."/>
            <person name="Uchiyama I."/>
            <person name="Ito T."/>
            <person name="Fujiyama A."/>
            <person name="Inagaki F."/>
            <person name="Takami H."/>
        </authorList>
    </citation>
    <scope>NUCLEOTIDE SEQUENCE</scope>
    <source>
        <strain evidence="1">Expedition CK06-06</strain>
    </source>
</reference>
<comment type="caution">
    <text evidence="1">The sequence shown here is derived from an EMBL/GenBank/DDBJ whole genome shotgun (WGS) entry which is preliminary data.</text>
</comment>
<protein>
    <submittedName>
        <fullName evidence="1">Uncharacterized protein</fullName>
    </submittedName>
</protein>
<dbReference type="EMBL" id="BARS01048549">
    <property type="protein sequence ID" value="GAG37692.1"/>
    <property type="molecule type" value="Genomic_DNA"/>
</dbReference>